<dbReference type="HOGENOM" id="CLU_2673829_0_0_1"/>
<dbReference type="AlphaFoldDB" id="B7P709"/>
<dbReference type="EMBL" id="DS648879">
    <property type="protein sequence ID" value="EEC02381.1"/>
    <property type="molecule type" value="Genomic_DNA"/>
</dbReference>
<dbReference type="PaxDb" id="6945-B7P709"/>
<evidence type="ECO:0000256" key="1">
    <source>
        <dbReference type="SAM" id="MobiDB-lite"/>
    </source>
</evidence>
<evidence type="ECO:0000313" key="3">
    <source>
        <dbReference type="EnsemblMetazoa" id="ISCW000498-PA"/>
    </source>
</evidence>
<dbReference type="EMBL" id="ABJB010876106">
    <property type="status" value="NOT_ANNOTATED_CDS"/>
    <property type="molecule type" value="Genomic_DNA"/>
</dbReference>
<gene>
    <name evidence="2" type="ORF">IscW_ISCW000498</name>
</gene>
<keyword evidence="4" id="KW-1185">Reference proteome</keyword>
<reference evidence="3" key="2">
    <citation type="submission" date="2020-05" db="UniProtKB">
        <authorList>
            <consortium name="EnsemblMetazoa"/>
        </authorList>
    </citation>
    <scope>IDENTIFICATION</scope>
    <source>
        <strain evidence="3">wikel</strain>
    </source>
</reference>
<organism>
    <name type="scientific">Ixodes scapularis</name>
    <name type="common">Black-legged tick</name>
    <name type="synonym">Deer tick</name>
    <dbReference type="NCBI Taxonomy" id="6945"/>
    <lineage>
        <taxon>Eukaryota</taxon>
        <taxon>Metazoa</taxon>
        <taxon>Ecdysozoa</taxon>
        <taxon>Arthropoda</taxon>
        <taxon>Chelicerata</taxon>
        <taxon>Arachnida</taxon>
        <taxon>Acari</taxon>
        <taxon>Parasitiformes</taxon>
        <taxon>Ixodida</taxon>
        <taxon>Ixodoidea</taxon>
        <taxon>Ixodidae</taxon>
        <taxon>Ixodinae</taxon>
        <taxon>Ixodes</taxon>
    </lineage>
</organism>
<name>B7P709_IXOSC</name>
<reference evidence="2 4" key="1">
    <citation type="submission" date="2008-03" db="EMBL/GenBank/DDBJ databases">
        <title>Annotation of Ixodes scapularis.</title>
        <authorList>
            <consortium name="Ixodes scapularis Genome Project Consortium"/>
            <person name="Caler E."/>
            <person name="Hannick L.I."/>
            <person name="Bidwell S."/>
            <person name="Joardar V."/>
            <person name="Thiagarajan M."/>
            <person name="Amedeo P."/>
            <person name="Galinsky K.J."/>
            <person name="Schobel S."/>
            <person name="Inman J."/>
            <person name="Hostetler J."/>
            <person name="Miller J."/>
            <person name="Hammond M."/>
            <person name="Megy K."/>
            <person name="Lawson D."/>
            <person name="Kodira C."/>
            <person name="Sutton G."/>
            <person name="Meyer J."/>
            <person name="Hill C.A."/>
            <person name="Birren B."/>
            <person name="Nene V."/>
            <person name="Collins F."/>
            <person name="Alarcon-Chaidez F."/>
            <person name="Wikel S."/>
            <person name="Strausberg R."/>
        </authorList>
    </citation>
    <scope>NUCLEOTIDE SEQUENCE [LARGE SCALE GENOMIC DNA]</scope>
    <source>
        <strain evidence="4">Wikel</strain>
        <strain evidence="2">Wikel colony</strain>
    </source>
</reference>
<accession>B7P709</accession>
<dbReference type="VEuPathDB" id="VectorBase:ISCI000498"/>
<protein>
    <submittedName>
        <fullName evidence="2 3">Uncharacterized protein</fullName>
    </submittedName>
</protein>
<dbReference type="InParanoid" id="B7P709"/>
<sequence>MTSAVTLLGTCNKVYIFGNVRFQWMHGWQKDRAGCAGISNRKLTYLYLDTPPYQMEGKETESTEKSSTFIRSIPE</sequence>
<feature type="region of interest" description="Disordered" evidence="1">
    <location>
        <begin position="56"/>
        <end position="75"/>
    </location>
</feature>
<dbReference type="VEuPathDB" id="VectorBase:ISCW000498"/>
<proteinExistence type="predicted"/>
<dbReference type="Proteomes" id="UP000001555">
    <property type="component" value="Unassembled WGS sequence"/>
</dbReference>
<dbReference type="EnsemblMetazoa" id="ISCW000498-RA">
    <property type="protein sequence ID" value="ISCW000498-PA"/>
    <property type="gene ID" value="ISCW000498"/>
</dbReference>
<evidence type="ECO:0000313" key="4">
    <source>
        <dbReference type="Proteomes" id="UP000001555"/>
    </source>
</evidence>
<evidence type="ECO:0000313" key="2">
    <source>
        <dbReference type="EMBL" id="EEC02381.1"/>
    </source>
</evidence>